<protein>
    <recommendedName>
        <fullName evidence="5">18 kDa Sin3-associated polypeptide</fullName>
    </recommendedName>
</protein>
<organism evidence="7 8">
    <name type="scientific">Brachionus plicatilis</name>
    <name type="common">Marine rotifer</name>
    <name type="synonym">Brachionus muelleri</name>
    <dbReference type="NCBI Taxonomy" id="10195"/>
    <lineage>
        <taxon>Eukaryota</taxon>
        <taxon>Metazoa</taxon>
        <taxon>Spiralia</taxon>
        <taxon>Gnathifera</taxon>
        <taxon>Rotifera</taxon>
        <taxon>Eurotatoria</taxon>
        <taxon>Monogononta</taxon>
        <taxon>Pseudotrocha</taxon>
        <taxon>Ploima</taxon>
        <taxon>Brachionidae</taxon>
        <taxon>Brachionus</taxon>
    </lineage>
</organism>
<sequence>MGLESKVVEEVQKESELQIDREKTCPLLLRVFCNTTGRHNRPNDYVRQVPSNELQIHTWLDATLKEITRLITDVYPNTKTKGTTFNFSVVWPNQRGPGFRMKEIGSTTIGTKGPDDNATLQSKKFVIGDYLDVSVDIARSHGRDTHDRRDRAYSSSYDRRARPY</sequence>
<dbReference type="STRING" id="10195.A0A3M7Q2U6"/>
<keyword evidence="2" id="KW-0678">Repressor</keyword>
<keyword evidence="3" id="KW-0805">Transcription regulation</keyword>
<dbReference type="Gene3D" id="3.10.20.550">
    <property type="entry name" value="ASAP complex, SAP18 subunit"/>
    <property type="match status" value="1"/>
</dbReference>
<evidence type="ECO:0000256" key="6">
    <source>
        <dbReference type="SAM" id="MobiDB-lite"/>
    </source>
</evidence>
<dbReference type="InterPro" id="IPR042534">
    <property type="entry name" value="SAP18_sf"/>
</dbReference>
<reference evidence="7 8" key="1">
    <citation type="journal article" date="2018" name="Sci. Rep.">
        <title>Genomic signatures of local adaptation to the degree of environmental predictability in rotifers.</title>
        <authorList>
            <person name="Franch-Gras L."/>
            <person name="Hahn C."/>
            <person name="Garcia-Roger E.M."/>
            <person name="Carmona M.J."/>
            <person name="Serra M."/>
            <person name="Gomez A."/>
        </authorList>
    </citation>
    <scope>NUCLEOTIDE SEQUENCE [LARGE SCALE GENOMIC DNA]</scope>
    <source>
        <strain evidence="7">HYR1</strain>
    </source>
</reference>
<gene>
    <name evidence="7" type="ORF">BpHYR1_009539</name>
</gene>
<feature type="region of interest" description="Disordered" evidence="6">
    <location>
        <begin position="142"/>
        <end position="164"/>
    </location>
</feature>
<keyword evidence="8" id="KW-1185">Reference proteome</keyword>
<evidence type="ECO:0000256" key="4">
    <source>
        <dbReference type="ARBA" id="ARBA00023163"/>
    </source>
</evidence>
<dbReference type="PANTHER" id="PTHR13082">
    <property type="entry name" value="SAP18"/>
    <property type="match status" value="1"/>
</dbReference>
<dbReference type="OrthoDB" id="440566at2759"/>
<evidence type="ECO:0000256" key="1">
    <source>
        <dbReference type="ARBA" id="ARBA00009143"/>
    </source>
</evidence>
<dbReference type="GO" id="GO:0005634">
    <property type="term" value="C:nucleus"/>
    <property type="evidence" value="ECO:0007669"/>
    <property type="project" value="TreeGrafter"/>
</dbReference>
<evidence type="ECO:0000256" key="3">
    <source>
        <dbReference type="ARBA" id="ARBA00023015"/>
    </source>
</evidence>
<dbReference type="EMBL" id="REGN01007611">
    <property type="protein sequence ID" value="RNA05757.1"/>
    <property type="molecule type" value="Genomic_DNA"/>
</dbReference>
<keyword evidence="4" id="KW-0804">Transcription</keyword>
<dbReference type="Proteomes" id="UP000276133">
    <property type="component" value="Unassembled WGS sequence"/>
</dbReference>
<comment type="caution">
    <text evidence="7">The sequence shown here is derived from an EMBL/GenBank/DDBJ whole genome shotgun (WGS) entry which is preliminary data.</text>
</comment>
<evidence type="ECO:0000313" key="8">
    <source>
        <dbReference type="Proteomes" id="UP000276133"/>
    </source>
</evidence>
<proteinExistence type="inferred from homology"/>
<comment type="similarity">
    <text evidence="1">Belongs to the SAP18 family.</text>
</comment>
<accession>A0A3M7Q2U6</accession>
<evidence type="ECO:0000256" key="5">
    <source>
        <dbReference type="ARBA" id="ARBA00030511"/>
    </source>
</evidence>
<evidence type="ECO:0000256" key="2">
    <source>
        <dbReference type="ARBA" id="ARBA00022491"/>
    </source>
</evidence>
<dbReference type="FunFam" id="3.10.20.550:FF:000001">
    <property type="entry name" value="Histone deacetylase complex subunit SAP18"/>
    <property type="match status" value="1"/>
</dbReference>
<dbReference type="PANTHER" id="PTHR13082:SF0">
    <property type="entry name" value="HISTONE DEACETYLASE COMPLEX SUBUNIT SAP18"/>
    <property type="match status" value="1"/>
</dbReference>
<dbReference type="Pfam" id="PF06487">
    <property type="entry name" value="SAP18"/>
    <property type="match status" value="1"/>
</dbReference>
<dbReference type="GO" id="GO:0003714">
    <property type="term" value="F:transcription corepressor activity"/>
    <property type="evidence" value="ECO:0007669"/>
    <property type="project" value="TreeGrafter"/>
</dbReference>
<evidence type="ECO:0000313" key="7">
    <source>
        <dbReference type="EMBL" id="RNA05757.1"/>
    </source>
</evidence>
<dbReference type="InterPro" id="IPR010516">
    <property type="entry name" value="SAP18"/>
</dbReference>
<name>A0A3M7Q2U6_BRAPC</name>
<dbReference type="AlphaFoldDB" id="A0A3M7Q2U6"/>